<evidence type="ECO:0000256" key="1">
    <source>
        <dbReference type="ARBA" id="ARBA00004342"/>
    </source>
</evidence>
<dbReference type="AlphaFoldDB" id="A0A1I8PPQ9"/>
<dbReference type="PANTHER" id="PTHR13809">
    <property type="entry name" value="GUANINE NUCLEOTIDE-BINDING PROTEIN GAMMA SUBUNIT"/>
    <property type="match status" value="1"/>
</dbReference>
<dbReference type="InterPro" id="IPR015898">
    <property type="entry name" value="G-protein_gamma-like_dom"/>
</dbReference>
<evidence type="ECO:0000256" key="5">
    <source>
        <dbReference type="ARBA" id="ARBA00023136"/>
    </source>
</evidence>
<keyword evidence="5" id="KW-0472">Membrane</keyword>
<dbReference type="Gene3D" id="4.10.260.10">
    <property type="entry name" value="Transducin (heterotrimeric G protein), gamma chain"/>
    <property type="match status" value="1"/>
</dbReference>
<sequence>MMAANVQQQRVINEQLRREAEIPRIRISETCMLMLKYVADHENEDYLLRGFSSPKLNPFREKSSCSVL</sequence>
<dbReference type="EnsemblMetazoa" id="SCAU009982-RA">
    <property type="protein sequence ID" value="SCAU009982-PA"/>
    <property type="gene ID" value="SCAU009982"/>
</dbReference>
<comment type="subcellular location">
    <subcellularLocation>
        <location evidence="1">Cell membrane</location>
        <topology evidence="1">Lipid-anchor</topology>
        <orientation evidence="1">Cytoplasmic side</orientation>
    </subcellularLocation>
</comment>
<proteinExistence type="inferred from homology"/>
<dbReference type="InterPro" id="IPR001770">
    <property type="entry name" value="G-protein_gamma"/>
</dbReference>
<dbReference type="SUPFAM" id="SSF48670">
    <property type="entry name" value="Transducin (heterotrimeric G protein), gamma chain"/>
    <property type="match status" value="1"/>
</dbReference>
<accession>A0A1I8PPQ9</accession>
<dbReference type="InterPro" id="IPR036284">
    <property type="entry name" value="GGL_sf"/>
</dbReference>
<evidence type="ECO:0000256" key="4">
    <source>
        <dbReference type="ARBA" id="ARBA00022481"/>
    </source>
</evidence>
<dbReference type="Proteomes" id="UP000095300">
    <property type="component" value="Unassembled WGS sequence"/>
</dbReference>
<dbReference type="SMART" id="SM00224">
    <property type="entry name" value="GGL"/>
    <property type="match status" value="1"/>
</dbReference>
<dbReference type="SMART" id="SM01224">
    <property type="entry name" value="G_gamma"/>
    <property type="match status" value="1"/>
</dbReference>
<evidence type="ECO:0000256" key="6">
    <source>
        <dbReference type="ARBA" id="ARBA00023224"/>
    </source>
</evidence>
<comment type="similarity">
    <text evidence="2">Belongs to the G protein gamma family.</text>
</comment>
<protein>
    <recommendedName>
        <fullName evidence="9">G protein gamma domain-containing protein</fullName>
    </recommendedName>
</protein>
<dbReference type="GO" id="GO:0005834">
    <property type="term" value="C:heterotrimeric G-protein complex"/>
    <property type="evidence" value="ECO:0007669"/>
    <property type="project" value="InterPro"/>
</dbReference>
<dbReference type="FunFam" id="4.10.260.10:FF:000001">
    <property type="entry name" value="Guanine nucleotide-binding protein subunit gamma"/>
    <property type="match status" value="1"/>
</dbReference>
<evidence type="ECO:0000256" key="2">
    <source>
        <dbReference type="ARBA" id="ARBA00007431"/>
    </source>
</evidence>
<dbReference type="GO" id="GO:0031681">
    <property type="term" value="F:G-protein beta-subunit binding"/>
    <property type="evidence" value="ECO:0007669"/>
    <property type="project" value="InterPro"/>
</dbReference>
<keyword evidence="8" id="KW-0636">Prenylation</keyword>
<evidence type="ECO:0000256" key="3">
    <source>
        <dbReference type="ARBA" id="ARBA00022475"/>
    </source>
</evidence>
<keyword evidence="11" id="KW-1185">Reference proteome</keyword>
<feature type="domain" description="G protein gamma" evidence="9">
    <location>
        <begin position="2"/>
        <end position="68"/>
    </location>
</feature>
<evidence type="ECO:0000256" key="8">
    <source>
        <dbReference type="ARBA" id="ARBA00023289"/>
    </source>
</evidence>
<keyword evidence="7" id="KW-0449">Lipoprotein</keyword>
<gene>
    <name evidence="10" type="primary">106087038</name>
</gene>
<dbReference type="GO" id="GO:0007186">
    <property type="term" value="P:G protein-coupled receptor signaling pathway"/>
    <property type="evidence" value="ECO:0007669"/>
    <property type="project" value="InterPro"/>
</dbReference>
<dbReference type="STRING" id="35570.A0A1I8PPQ9"/>
<organism evidence="10 11">
    <name type="scientific">Stomoxys calcitrans</name>
    <name type="common">Stable fly</name>
    <name type="synonym">Conops calcitrans</name>
    <dbReference type="NCBI Taxonomy" id="35570"/>
    <lineage>
        <taxon>Eukaryota</taxon>
        <taxon>Metazoa</taxon>
        <taxon>Ecdysozoa</taxon>
        <taxon>Arthropoda</taxon>
        <taxon>Hexapoda</taxon>
        <taxon>Insecta</taxon>
        <taxon>Pterygota</taxon>
        <taxon>Neoptera</taxon>
        <taxon>Endopterygota</taxon>
        <taxon>Diptera</taxon>
        <taxon>Brachycera</taxon>
        <taxon>Muscomorpha</taxon>
        <taxon>Muscoidea</taxon>
        <taxon>Muscidae</taxon>
        <taxon>Stomoxys</taxon>
    </lineage>
</organism>
<reference evidence="10" key="1">
    <citation type="submission" date="2020-05" db="UniProtKB">
        <authorList>
            <consortium name="EnsemblMetazoa"/>
        </authorList>
    </citation>
    <scope>IDENTIFICATION</scope>
    <source>
        <strain evidence="10">USDA</strain>
    </source>
</reference>
<keyword evidence="4" id="KW-0488">Methylation</keyword>
<evidence type="ECO:0000313" key="11">
    <source>
        <dbReference type="Proteomes" id="UP000095300"/>
    </source>
</evidence>
<dbReference type="KEGG" id="scac:106087038"/>
<evidence type="ECO:0000313" key="10">
    <source>
        <dbReference type="EnsemblMetazoa" id="SCAU009982-PA"/>
    </source>
</evidence>
<dbReference type="Pfam" id="PF00631">
    <property type="entry name" value="G-gamma"/>
    <property type="match status" value="1"/>
</dbReference>
<dbReference type="VEuPathDB" id="VectorBase:SCAU009982"/>
<evidence type="ECO:0000259" key="9">
    <source>
        <dbReference type="PROSITE" id="PS50058"/>
    </source>
</evidence>
<keyword evidence="6" id="KW-0807">Transducer</keyword>
<keyword evidence="3" id="KW-1003">Cell membrane</keyword>
<name>A0A1I8PPQ9_STOCA</name>
<dbReference type="PROSITE" id="PS50058">
    <property type="entry name" value="G_PROTEIN_GAMMA"/>
    <property type="match status" value="1"/>
</dbReference>
<dbReference type="OrthoDB" id="6264244at2759"/>
<evidence type="ECO:0000256" key="7">
    <source>
        <dbReference type="ARBA" id="ARBA00023288"/>
    </source>
</evidence>
<dbReference type="CDD" id="cd00068">
    <property type="entry name" value="GGL"/>
    <property type="match status" value="1"/>
</dbReference>